<keyword evidence="5" id="KW-0326">Glycosidase</keyword>
<dbReference type="EMBL" id="JABFTP020000021">
    <property type="protein sequence ID" value="KAL3268334.1"/>
    <property type="molecule type" value="Genomic_DNA"/>
</dbReference>
<dbReference type="GO" id="GO:0031640">
    <property type="term" value="P:killing of cells of another organism"/>
    <property type="evidence" value="ECO:0007669"/>
    <property type="project" value="UniProtKB-KW"/>
</dbReference>
<comment type="similarity">
    <text evidence="6">Belongs to the glycosyl hydrolase 22 family.</text>
</comment>
<dbReference type="InterPro" id="IPR019799">
    <property type="entry name" value="Glyco_hydro_22_CS"/>
</dbReference>
<dbReference type="InterPro" id="IPR001916">
    <property type="entry name" value="Glyco_hydro_22"/>
</dbReference>
<gene>
    <name evidence="9" type="ORF">HHI36_007452</name>
</gene>
<comment type="catalytic activity">
    <reaction evidence="1">
        <text>Hydrolysis of (1-&gt;4)-beta-linkages between N-acetylmuramic acid and N-acetyl-D-glucosamine residues in a peptidoglycan and between N-acetyl-D-glucosamine residues in chitodextrins.</text>
        <dbReference type="EC" id="3.2.1.17"/>
    </reaction>
</comment>
<evidence type="ECO:0000259" key="8">
    <source>
        <dbReference type="PROSITE" id="PS00128"/>
    </source>
</evidence>
<dbReference type="SMART" id="SM00263">
    <property type="entry name" value="LYZ1"/>
    <property type="match status" value="1"/>
</dbReference>
<dbReference type="AlphaFoldDB" id="A0ABD2MPQ0"/>
<feature type="chain" id="PRO_5044779465" description="lysozyme" evidence="7">
    <location>
        <begin position="21"/>
        <end position="143"/>
    </location>
</feature>
<dbReference type="Gene3D" id="1.10.530.10">
    <property type="match status" value="1"/>
</dbReference>
<dbReference type="GO" id="GO:0003796">
    <property type="term" value="F:lysozyme activity"/>
    <property type="evidence" value="ECO:0007669"/>
    <property type="project" value="UniProtKB-EC"/>
</dbReference>
<dbReference type="GO" id="GO:0042742">
    <property type="term" value="P:defense response to bacterium"/>
    <property type="evidence" value="ECO:0007669"/>
    <property type="project" value="UniProtKB-KW"/>
</dbReference>
<dbReference type="SUPFAM" id="SSF53955">
    <property type="entry name" value="Lysozyme-like"/>
    <property type="match status" value="1"/>
</dbReference>
<dbReference type="CDD" id="cd16899">
    <property type="entry name" value="LYZ_C_invert"/>
    <property type="match status" value="1"/>
</dbReference>
<organism evidence="9 10">
    <name type="scientific">Cryptolaemus montrouzieri</name>
    <dbReference type="NCBI Taxonomy" id="559131"/>
    <lineage>
        <taxon>Eukaryota</taxon>
        <taxon>Metazoa</taxon>
        <taxon>Ecdysozoa</taxon>
        <taxon>Arthropoda</taxon>
        <taxon>Hexapoda</taxon>
        <taxon>Insecta</taxon>
        <taxon>Pterygota</taxon>
        <taxon>Neoptera</taxon>
        <taxon>Endopterygota</taxon>
        <taxon>Coleoptera</taxon>
        <taxon>Polyphaga</taxon>
        <taxon>Cucujiformia</taxon>
        <taxon>Coccinelloidea</taxon>
        <taxon>Coccinellidae</taxon>
        <taxon>Scymninae</taxon>
        <taxon>Scymnini</taxon>
        <taxon>Cryptolaemus</taxon>
    </lineage>
</organism>
<protein>
    <recommendedName>
        <fullName evidence="2">lysozyme</fullName>
        <ecNumber evidence="2">3.2.1.17</ecNumber>
    </recommendedName>
</protein>
<dbReference type="EC" id="3.2.1.17" evidence="2"/>
<dbReference type="PRINTS" id="PR00135">
    <property type="entry name" value="LYZLACT"/>
</dbReference>
<dbReference type="PROSITE" id="PS51348">
    <property type="entry name" value="GLYCOSYL_HYDROL_F22_2"/>
    <property type="match status" value="1"/>
</dbReference>
<evidence type="ECO:0000256" key="6">
    <source>
        <dbReference type="RuleBase" id="RU004440"/>
    </source>
</evidence>
<keyword evidence="5" id="KW-0378">Hydrolase</keyword>
<keyword evidence="3" id="KW-0081">Bacteriolytic enzyme</keyword>
<keyword evidence="3" id="KW-0929">Antimicrobial</keyword>
<dbReference type="Proteomes" id="UP001516400">
    <property type="component" value="Unassembled WGS sequence"/>
</dbReference>
<keyword evidence="7" id="KW-0732">Signal</keyword>
<evidence type="ECO:0000313" key="10">
    <source>
        <dbReference type="Proteomes" id="UP001516400"/>
    </source>
</evidence>
<dbReference type="PROSITE" id="PS00128">
    <property type="entry name" value="GLYCOSYL_HYDROL_F22_1"/>
    <property type="match status" value="1"/>
</dbReference>
<comment type="caution">
    <text evidence="9">The sequence shown here is derived from an EMBL/GenBank/DDBJ whole genome shotgun (WGS) entry which is preliminary data.</text>
</comment>
<feature type="signal peptide" evidence="7">
    <location>
        <begin position="1"/>
        <end position="20"/>
    </location>
</feature>
<evidence type="ECO:0000256" key="4">
    <source>
        <dbReference type="ARBA" id="ARBA00023157"/>
    </source>
</evidence>
<sequence length="143" mass="16086">MKPLIVVAIFMILSLSSIEAKVYGRCEFARELANLGVPRHQIPTWTCIAQRESNYDTAARNWGSGDHGILQISQLFWCNVDGGPGKGCNAQCSQFRNNNIVDDVRCAQKIFDEHTRISGDGFNAWTTYRFCRGDNNRYVAGCF</sequence>
<feature type="domain" description="Glycosyl hydrolases family 22 (GH22)" evidence="8">
    <location>
        <begin position="88"/>
        <end position="106"/>
    </location>
</feature>
<name>A0ABD2MPQ0_9CUCU</name>
<evidence type="ECO:0000256" key="2">
    <source>
        <dbReference type="ARBA" id="ARBA00012732"/>
    </source>
</evidence>
<proteinExistence type="inferred from homology"/>
<evidence type="ECO:0000313" key="9">
    <source>
        <dbReference type="EMBL" id="KAL3268334.1"/>
    </source>
</evidence>
<evidence type="ECO:0000256" key="7">
    <source>
        <dbReference type="SAM" id="SignalP"/>
    </source>
</evidence>
<evidence type="ECO:0000256" key="5">
    <source>
        <dbReference type="ARBA" id="ARBA00023295"/>
    </source>
</evidence>
<keyword evidence="4" id="KW-1015">Disulfide bond</keyword>
<reference evidence="9 10" key="1">
    <citation type="journal article" date="2021" name="BMC Biol.">
        <title>Horizontally acquired antibacterial genes associated with adaptive radiation of ladybird beetles.</title>
        <authorList>
            <person name="Li H.S."/>
            <person name="Tang X.F."/>
            <person name="Huang Y.H."/>
            <person name="Xu Z.Y."/>
            <person name="Chen M.L."/>
            <person name="Du X.Y."/>
            <person name="Qiu B.Y."/>
            <person name="Chen P.T."/>
            <person name="Zhang W."/>
            <person name="Slipinski A."/>
            <person name="Escalona H.E."/>
            <person name="Waterhouse R.M."/>
            <person name="Zwick A."/>
            <person name="Pang H."/>
        </authorList>
    </citation>
    <scope>NUCLEOTIDE SEQUENCE [LARGE SCALE GENOMIC DNA]</scope>
    <source>
        <strain evidence="9">SYSU2018</strain>
    </source>
</reference>
<accession>A0ABD2MPQ0</accession>
<dbReference type="PANTHER" id="PTHR11407:SF63">
    <property type="entry name" value="LYSOZYME C"/>
    <property type="match status" value="1"/>
</dbReference>
<evidence type="ECO:0000256" key="1">
    <source>
        <dbReference type="ARBA" id="ARBA00000632"/>
    </source>
</evidence>
<dbReference type="InterPro" id="IPR023346">
    <property type="entry name" value="Lysozyme-like_dom_sf"/>
</dbReference>
<keyword evidence="10" id="KW-1185">Reference proteome</keyword>
<dbReference type="PANTHER" id="PTHR11407">
    <property type="entry name" value="LYSOZYME C"/>
    <property type="match status" value="1"/>
</dbReference>
<dbReference type="Pfam" id="PF00062">
    <property type="entry name" value="Lys"/>
    <property type="match status" value="1"/>
</dbReference>
<evidence type="ECO:0000256" key="3">
    <source>
        <dbReference type="ARBA" id="ARBA00022638"/>
    </source>
</evidence>